<evidence type="ECO:0000259" key="1">
    <source>
        <dbReference type="Pfam" id="PF01823"/>
    </source>
</evidence>
<organism evidence="3 4">
    <name type="scientific">Funneliformis geosporum</name>
    <dbReference type="NCBI Taxonomy" id="1117311"/>
    <lineage>
        <taxon>Eukaryota</taxon>
        <taxon>Fungi</taxon>
        <taxon>Fungi incertae sedis</taxon>
        <taxon>Mucoromycota</taxon>
        <taxon>Glomeromycotina</taxon>
        <taxon>Glomeromycetes</taxon>
        <taxon>Glomerales</taxon>
        <taxon>Glomeraceae</taxon>
        <taxon>Funneliformis</taxon>
    </lineage>
</organism>
<gene>
    <name evidence="3" type="ORF">FWILDA_LOCUS10784</name>
</gene>
<feature type="domain" description="MACPF" evidence="1">
    <location>
        <begin position="202"/>
        <end position="317"/>
    </location>
</feature>
<dbReference type="Pfam" id="PF24209">
    <property type="entry name" value="DUF7431"/>
    <property type="match status" value="1"/>
</dbReference>
<dbReference type="Pfam" id="PF01823">
    <property type="entry name" value="MACPF"/>
    <property type="match status" value="1"/>
</dbReference>
<dbReference type="InterPro" id="IPR055854">
    <property type="entry name" value="DUF7431"/>
</dbReference>
<dbReference type="EMBL" id="CAMKVN010002852">
    <property type="protein sequence ID" value="CAI2182851.1"/>
    <property type="molecule type" value="Genomic_DNA"/>
</dbReference>
<sequence length="379" mass="43681">MVYSLNYATLVKYDNNENVMVTVNNPISIPTSVHLNPKDNLSIIRAVLLEKHKIISNKLSFSKFSQNNNVRVLDEKGSILDEVIVKNQDDYNLYLMYSNTWEFLNYKHKLDYGRTMTDDGIKTVYTRGFIMKFGEVSECGAKGCVEDRVEISSIGSLKRELTKLGSSLSYIYTNYGKISLKIKDIIPTDELINYVDENTRDLERPDNLFKITKKFGEFIPTEVILGGRTYFEDYKNSADHSNESSKDFNINAANAPNVLDAGLTVDHTNKKENSNLYQSNRKRFIGGKQPDSLTNFEESAWIKSLEDYKNWDCIEFQSPISIFKHLPRDLHPEIYNLPLNISEILDTDENDDYDIFASIIDTDESNELFHCHVYWPSNK</sequence>
<feature type="domain" description="DUF7431" evidence="2">
    <location>
        <begin position="333"/>
        <end position="379"/>
    </location>
</feature>
<reference evidence="3" key="1">
    <citation type="submission" date="2022-08" db="EMBL/GenBank/DDBJ databases">
        <authorList>
            <person name="Kallberg Y."/>
            <person name="Tangrot J."/>
            <person name="Rosling A."/>
        </authorList>
    </citation>
    <scope>NUCLEOTIDE SEQUENCE</scope>
    <source>
        <strain evidence="3">Wild A</strain>
    </source>
</reference>
<evidence type="ECO:0000313" key="4">
    <source>
        <dbReference type="Proteomes" id="UP001153678"/>
    </source>
</evidence>
<name>A0A9W4SVF7_9GLOM</name>
<dbReference type="InterPro" id="IPR020864">
    <property type="entry name" value="MACPF"/>
</dbReference>
<keyword evidence="4" id="KW-1185">Reference proteome</keyword>
<accession>A0A9W4SVF7</accession>
<comment type="caution">
    <text evidence="3">The sequence shown here is derived from an EMBL/GenBank/DDBJ whole genome shotgun (WGS) entry which is preliminary data.</text>
</comment>
<dbReference type="AlphaFoldDB" id="A0A9W4SVF7"/>
<protein>
    <submittedName>
        <fullName evidence="3">7560_t:CDS:1</fullName>
    </submittedName>
</protein>
<proteinExistence type="predicted"/>
<evidence type="ECO:0000259" key="2">
    <source>
        <dbReference type="Pfam" id="PF24209"/>
    </source>
</evidence>
<evidence type="ECO:0000313" key="3">
    <source>
        <dbReference type="EMBL" id="CAI2182851.1"/>
    </source>
</evidence>
<dbReference type="Proteomes" id="UP001153678">
    <property type="component" value="Unassembled WGS sequence"/>
</dbReference>